<sequence>MALPPYTGRVSAQDHPGGIGHLRCSDGDRELVADVLGRAFSEGRITFEEHDERLNHTYAARTFAELDAITTDLVAPSEAPTPAPLSAHVPERRFSGTPATGTVLHNSTTVMTTLNPGAPLHIPQETSLMVILGTLKLDLVNATFAAETVHINISNLMGDVRIRVPEGIRVVNSISNIMGDYKAKNVPVGPASVTVELHGTMVMGQVTVLGPGGRPGKYERFVR</sequence>
<dbReference type="InterPro" id="IPR012551">
    <property type="entry name" value="DUF1707_SHOCT-like"/>
</dbReference>
<dbReference type="AlphaFoldDB" id="A0A3M0GBV1"/>
<evidence type="ECO:0000313" key="4">
    <source>
        <dbReference type="Proteomes" id="UP000275256"/>
    </source>
</evidence>
<evidence type="ECO:0000313" key="3">
    <source>
        <dbReference type="EMBL" id="RMB61838.1"/>
    </source>
</evidence>
<comment type="caution">
    <text evidence="3">The sequence shown here is derived from an EMBL/GenBank/DDBJ whole genome shotgun (WGS) entry which is preliminary data.</text>
</comment>
<dbReference type="Pfam" id="PF08044">
    <property type="entry name" value="DUF1707"/>
    <property type="match status" value="1"/>
</dbReference>
<keyword evidence="4" id="KW-1185">Reference proteome</keyword>
<evidence type="ECO:0000259" key="1">
    <source>
        <dbReference type="Pfam" id="PF08044"/>
    </source>
</evidence>
<feature type="domain" description="DUF1707" evidence="1">
    <location>
        <begin position="22"/>
        <end position="73"/>
    </location>
</feature>
<dbReference type="Proteomes" id="UP000275256">
    <property type="component" value="Unassembled WGS sequence"/>
</dbReference>
<name>A0A3M0GBV1_9ACTN</name>
<accession>A0A3M0GBV1</accession>
<dbReference type="PANTHER" id="PTHR40763:SF5">
    <property type="entry name" value="MEMBRANE PROTEIN"/>
    <property type="match status" value="1"/>
</dbReference>
<evidence type="ECO:0000259" key="2">
    <source>
        <dbReference type="Pfam" id="PF09922"/>
    </source>
</evidence>
<reference evidence="3 4" key="1">
    <citation type="submission" date="2018-10" db="EMBL/GenBank/DDBJ databases">
        <title>Tessaracoccus antarcticuss sp. nov., isolated from sediment.</title>
        <authorList>
            <person name="Zhou L.Y."/>
            <person name="Du Z.J."/>
        </authorList>
    </citation>
    <scope>NUCLEOTIDE SEQUENCE [LARGE SCALE GENOMIC DNA]</scope>
    <source>
        <strain evidence="3 4">JDX10</strain>
    </source>
</reference>
<dbReference type="PANTHER" id="PTHR40763">
    <property type="entry name" value="MEMBRANE PROTEIN-RELATED"/>
    <property type="match status" value="1"/>
</dbReference>
<dbReference type="Pfam" id="PF09922">
    <property type="entry name" value="LiaF-like_C"/>
    <property type="match status" value="1"/>
</dbReference>
<protein>
    <submittedName>
        <fullName evidence="3">DUF1707 and DUF2154 domain-containing protein</fullName>
    </submittedName>
</protein>
<feature type="domain" description="Cell wall-active antibiotics response LiaF-like C-terminal" evidence="2">
    <location>
        <begin position="126"/>
        <end position="183"/>
    </location>
</feature>
<proteinExistence type="predicted"/>
<organism evidence="3 4">
    <name type="scientific">Tessaracoccus antarcticus</name>
    <dbReference type="NCBI Taxonomy" id="2479848"/>
    <lineage>
        <taxon>Bacteria</taxon>
        <taxon>Bacillati</taxon>
        <taxon>Actinomycetota</taxon>
        <taxon>Actinomycetes</taxon>
        <taxon>Propionibacteriales</taxon>
        <taxon>Propionibacteriaceae</taxon>
        <taxon>Tessaracoccus</taxon>
    </lineage>
</organism>
<dbReference type="EMBL" id="REFW01000001">
    <property type="protein sequence ID" value="RMB61838.1"/>
    <property type="molecule type" value="Genomic_DNA"/>
</dbReference>
<gene>
    <name evidence="3" type="ORF">EAX62_04310</name>
</gene>
<dbReference type="InterPro" id="IPR024425">
    <property type="entry name" value="LiaF-like_C"/>
</dbReference>